<proteinExistence type="predicted"/>
<organism evidence="3 4">
    <name type="scientific">Roseibium album</name>
    <dbReference type="NCBI Taxonomy" id="311410"/>
    <lineage>
        <taxon>Bacteria</taxon>
        <taxon>Pseudomonadati</taxon>
        <taxon>Pseudomonadota</taxon>
        <taxon>Alphaproteobacteria</taxon>
        <taxon>Hyphomicrobiales</taxon>
        <taxon>Stappiaceae</taxon>
        <taxon>Roseibium</taxon>
    </lineage>
</organism>
<dbReference type="PANTHER" id="PTHR34406">
    <property type="entry name" value="PROTEIN YCEI"/>
    <property type="match status" value="1"/>
</dbReference>
<dbReference type="PANTHER" id="PTHR34406:SF1">
    <property type="entry name" value="PROTEIN YCEI"/>
    <property type="match status" value="1"/>
</dbReference>
<dbReference type="STRING" id="311410.LA5095_04080"/>
<feature type="chain" id="PRO_5009788119" description="Lipid/polyisoprenoid-binding YceI-like domain-containing protein" evidence="1">
    <location>
        <begin position="25"/>
        <end position="185"/>
    </location>
</feature>
<dbReference type="EMBL" id="CXWC01000012">
    <property type="protein sequence ID" value="CTQ76027.1"/>
    <property type="molecule type" value="Genomic_DNA"/>
</dbReference>
<evidence type="ECO:0000313" key="3">
    <source>
        <dbReference type="EMBL" id="CTQ76027.1"/>
    </source>
</evidence>
<dbReference type="RefSeq" id="WP_055118269.1">
    <property type="nucleotide sequence ID" value="NZ_CXWA01000011.1"/>
</dbReference>
<name>A0A0M7ASK4_9HYPH</name>
<dbReference type="InterPro" id="IPR036761">
    <property type="entry name" value="TTHA0802/YceI-like_sf"/>
</dbReference>
<dbReference type="Pfam" id="PF04264">
    <property type="entry name" value="YceI"/>
    <property type="match status" value="1"/>
</dbReference>
<dbReference type="InterPro" id="IPR007372">
    <property type="entry name" value="Lipid/polyisoprenoid-bd_YceI"/>
</dbReference>
<dbReference type="Gene3D" id="2.40.128.110">
    <property type="entry name" value="Lipid/polyisoprenoid-binding, YceI-like"/>
    <property type="match status" value="1"/>
</dbReference>
<keyword evidence="4" id="KW-1185">Reference proteome</keyword>
<evidence type="ECO:0000313" key="4">
    <source>
        <dbReference type="Proteomes" id="UP000049983"/>
    </source>
</evidence>
<reference evidence="4" key="1">
    <citation type="submission" date="2015-07" db="EMBL/GenBank/DDBJ databases">
        <authorList>
            <person name="Rodrigo-Torres Lidia"/>
            <person name="Arahal R.David."/>
        </authorList>
    </citation>
    <scope>NUCLEOTIDE SEQUENCE [LARGE SCALE GENOMIC DNA]</scope>
    <source>
        <strain evidence="4">CECT 5096</strain>
    </source>
</reference>
<dbReference type="AlphaFoldDB" id="A0A0M7ASK4"/>
<accession>A0A0M7ASK4</accession>
<gene>
    <name evidence="3" type="ORF">LA5096_04623</name>
</gene>
<dbReference type="OrthoDB" id="1247465at2"/>
<keyword evidence="1" id="KW-0732">Signal</keyword>
<dbReference type="SUPFAM" id="SSF101874">
    <property type="entry name" value="YceI-like"/>
    <property type="match status" value="1"/>
</dbReference>
<dbReference type="Proteomes" id="UP000049983">
    <property type="component" value="Unassembled WGS sequence"/>
</dbReference>
<sequence length="185" mass="19248">MIMKNIVYSLSLSAALCIAAPAFSETWTVDPAQSKLGFEVQQGSGALTGTFASWDASIDFDVNSPESAKISAQIKPASAATGNPQFDTTMPAEDWFNVAGFPVAEFQADGASLVEGNSYQASGTLTIKGVSHPVQLDFTLNIDGDTANAKGTAKLNRLDYMLGAGVGTDTVGDTVTVTLDLTATR</sequence>
<evidence type="ECO:0000256" key="1">
    <source>
        <dbReference type="SAM" id="SignalP"/>
    </source>
</evidence>
<feature type="domain" description="Lipid/polyisoprenoid-binding YceI-like" evidence="2">
    <location>
        <begin position="26"/>
        <end position="184"/>
    </location>
</feature>
<dbReference type="SMART" id="SM00867">
    <property type="entry name" value="YceI"/>
    <property type="match status" value="1"/>
</dbReference>
<evidence type="ECO:0000259" key="2">
    <source>
        <dbReference type="SMART" id="SM00867"/>
    </source>
</evidence>
<protein>
    <recommendedName>
        <fullName evidence="2">Lipid/polyisoprenoid-binding YceI-like domain-containing protein</fullName>
    </recommendedName>
</protein>
<dbReference type="GeneID" id="97671907"/>
<feature type="signal peptide" evidence="1">
    <location>
        <begin position="1"/>
        <end position="24"/>
    </location>
</feature>